<proteinExistence type="predicted"/>
<name>A0A1E5BX59_9GAMM</name>
<keyword evidence="2" id="KW-1185">Reference proteome</keyword>
<accession>A0A1E5BX59</accession>
<dbReference type="RefSeq" id="WP_016958226.1">
    <property type="nucleotide sequence ID" value="NZ_AJWN02000106.1"/>
</dbReference>
<dbReference type="EMBL" id="AJWN02000106">
    <property type="protein sequence ID" value="OEE57760.1"/>
    <property type="molecule type" value="Genomic_DNA"/>
</dbReference>
<reference evidence="1 2" key="1">
    <citation type="journal article" date="2012" name="Science">
        <title>Ecological populations of bacteria act as socially cohesive units of antibiotic production and resistance.</title>
        <authorList>
            <person name="Cordero O.X."/>
            <person name="Wildschutte H."/>
            <person name="Kirkup B."/>
            <person name="Proehl S."/>
            <person name="Ngo L."/>
            <person name="Hussain F."/>
            <person name="Le Roux F."/>
            <person name="Mincer T."/>
            <person name="Polz M.F."/>
        </authorList>
    </citation>
    <scope>NUCLEOTIDE SEQUENCE [LARGE SCALE GENOMIC DNA]</scope>
    <source>
        <strain evidence="1 2">FF-454</strain>
    </source>
</reference>
<gene>
    <name evidence="1" type="ORF">A1OK_16785</name>
</gene>
<evidence type="ECO:0000313" key="1">
    <source>
        <dbReference type="EMBL" id="OEE57760.1"/>
    </source>
</evidence>
<dbReference type="AlphaFoldDB" id="A0A1E5BX59"/>
<sequence length="111" mass="12464">MSDKQISDSVRKALLGISGIREEIDNQRVYFYQHGRLFSIVDSNALQFVVGEECLKEALRLPGAELEQPGGKRCKGVIRVSAERCTETDIDFWLLLALPTNQGTIDPITFH</sequence>
<evidence type="ECO:0000313" key="2">
    <source>
        <dbReference type="Proteomes" id="UP000095039"/>
    </source>
</evidence>
<organism evidence="1 2">
    <name type="scientific">Enterovibrio norvegicus FF-454</name>
    <dbReference type="NCBI Taxonomy" id="1185651"/>
    <lineage>
        <taxon>Bacteria</taxon>
        <taxon>Pseudomonadati</taxon>
        <taxon>Pseudomonadota</taxon>
        <taxon>Gammaproteobacteria</taxon>
        <taxon>Vibrionales</taxon>
        <taxon>Vibrionaceae</taxon>
        <taxon>Enterovibrio</taxon>
    </lineage>
</organism>
<dbReference type="Proteomes" id="UP000095039">
    <property type="component" value="Unassembled WGS sequence"/>
</dbReference>
<protein>
    <submittedName>
        <fullName evidence="1">Uncharacterized protein</fullName>
    </submittedName>
</protein>
<comment type="caution">
    <text evidence="1">The sequence shown here is derived from an EMBL/GenBank/DDBJ whole genome shotgun (WGS) entry which is preliminary data.</text>
</comment>